<reference evidence="2 3" key="1">
    <citation type="submission" date="2019-08" db="EMBL/GenBank/DDBJ databases">
        <title>Genome of Vicingus serpentipes NCIMB 15042.</title>
        <authorList>
            <person name="Bowman J.P."/>
        </authorList>
    </citation>
    <scope>NUCLEOTIDE SEQUENCE [LARGE SCALE GENOMIC DNA]</scope>
    <source>
        <strain evidence="2 3">NCIMB 15042</strain>
    </source>
</reference>
<organism evidence="2 3">
    <name type="scientific">Vicingus serpentipes</name>
    <dbReference type="NCBI Taxonomy" id="1926625"/>
    <lineage>
        <taxon>Bacteria</taxon>
        <taxon>Pseudomonadati</taxon>
        <taxon>Bacteroidota</taxon>
        <taxon>Flavobacteriia</taxon>
        <taxon>Flavobacteriales</taxon>
        <taxon>Vicingaceae</taxon>
        <taxon>Vicingus</taxon>
    </lineage>
</organism>
<dbReference type="RefSeq" id="WP_147100483.1">
    <property type="nucleotide sequence ID" value="NZ_VOOS01000003.1"/>
</dbReference>
<evidence type="ECO:0000313" key="3">
    <source>
        <dbReference type="Proteomes" id="UP000321721"/>
    </source>
</evidence>
<feature type="chain" id="PRO_5022839827" evidence="1">
    <location>
        <begin position="21"/>
        <end position="155"/>
    </location>
</feature>
<feature type="signal peptide" evidence="1">
    <location>
        <begin position="1"/>
        <end position="20"/>
    </location>
</feature>
<evidence type="ECO:0000313" key="2">
    <source>
        <dbReference type="EMBL" id="TXB65447.1"/>
    </source>
</evidence>
<comment type="caution">
    <text evidence="2">The sequence shown here is derived from an EMBL/GenBank/DDBJ whole genome shotgun (WGS) entry which is preliminary data.</text>
</comment>
<dbReference type="EMBL" id="VOOS01000003">
    <property type="protein sequence ID" value="TXB65447.1"/>
    <property type="molecule type" value="Genomic_DNA"/>
</dbReference>
<sequence>MKKVLLSFGLVVCTIIGMQAQDTKVDAAATTIDNPNAPVMTFETEVIDYGTIEQGADGVREFVFTNTGKEPLIISNSRGSCGCTVPTWPKEPILPGEKSVIKVKYDTKRLGAINKSVTITSNATEATKVIRIKGNIIAPKTTPVKENATGAPVAN</sequence>
<dbReference type="Proteomes" id="UP000321721">
    <property type="component" value="Unassembled WGS sequence"/>
</dbReference>
<dbReference type="OrthoDB" id="826619at2"/>
<dbReference type="AlphaFoldDB" id="A0A5C6RTG2"/>
<name>A0A5C6RTG2_9FLAO</name>
<dbReference type="InterPro" id="IPR013783">
    <property type="entry name" value="Ig-like_fold"/>
</dbReference>
<keyword evidence="1" id="KW-0732">Signal</keyword>
<dbReference type="Pfam" id="PF07610">
    <property type="entry name" value="DUF1573"/>
    <property type="match status" value="1"/>
</dbReference>
<protein>
    <submittedName>
        <fullName evidence="2">DUF1573 domain-containing protein</fullName>
    </submittedName>
</protein>
<dbReference type="PANTHER" id="PTHR37833">
    <property type="entry name" value="LIPOPROTEIN-RELATED"/>
    <property type="match status" value="1"/>
</dbReference>
<evidence type="ECO:0000256" key="1">
    <source>
        <dbReference type="SAM" id="SignalP"/>
    </source>
</evidence>
<dbReference type="Gene3D" id="2.60.40.10">
    <property type="entry name" value="Immunoglobulins"/>
    <property type="match status" value="1"/>
</dbReference>
<gene>
    <name evidence="2" type="ORF">FRY74_08470</name>
</gene>
<accession>A0A5C6RTG2</accession>
<dbReference type="InterPro" id="IPR011467">
    <property type="entry name" value="DUF1573"/>
</dbReference>
<dbReference type="PANTHER" id="PTHR37833:SF1">
    <property type="entry name" value="SIGNAL PEPTIDE PROTEIN"/>
    <property type="match status" value="1"/>
</dbReference>
<proteinExistence type="predicted"/>
<keyword evidence="3" id="KW-1185">Reference proteome</keyword>